<protein>
    <submittedName>
        <fullName evidence="1">Uncharacterized protein</fullName>
    </submittedName>
</protein>
<keyword evidence="2" id="KW-1185">Reference proteome</keyword>
<evidence type="ECO:0000313" key="2">
    <source>
        <dbReference type="Proteomes" id="UP000192578"/>
    </source>
</evidence>
<accession>A0A1W0WYX2</accession>
<dbReference type="EMBL" id="MTYJ01000031">
    <property type="protein sequence ID" value="OQV20410.1"/>
    <property type="molecule type" value="Genomic_DNA"/>
</dbReference>
<dbReference type="Proteomes" id="UP000192578">
    <property type="component" value="Unassembled WGS sequence"/>
</dbReference>
<gene>
    <name evidence="1" type="ORF">BV898_05696</name>
</gene>
<evidence type="ECO:0000313" key="1">
    <source>
        <dbReference type="EMBL" id="OQV20410.1"/>
    </source>
</evidence>
<dbReference type="AlphaFoldDB" id="A0A1W0WYX2"/>
<organism evidence="1 2">
    <name type="scientific">Hypsibius exemplaris</name>
    <name type="common">Freshwater tardigrade</name>
    <dbReference type="NCBI Taxonomy" id="2072580"/>
    <lineage>
        <taxon>Eukaryota</taxon>
        <taxon>Metazoa</taxon>
        <taxon>Ecdysozoa</taxon>
        <taxon>Tardigrada</taxon>
        <taxon>Eutardigrada</taxon>
        <taxon>Parachela</taxon>
        <taxon>Hypsibioidea</taxon>
        <taxon>Hypsibiidae</taxon>
        <taxon>Hypsibius</taxon>
    </lineage>
</organism>
<name>A0A1W0WYX2_HYPEX</name>
<proteinExistence type="predicted"/>
<sequence>MHFGYDRWIDNRLLDYGSGFLKLGEIEGVSAVDLCGQEDSSVSTEFIPRVQILILFPPSGEFSSDFDRGLSRDNSGLLNFGAVSKHQGREERALSSELFDFSSSSFTIFFERLELGLIGLVQQRIAET</sequence>
<comment type="caution">
    <text evidence="1">The sequence shown here is derived from an EMBL/GenBank/DDBJ whole genome shotgun (WGS) entry which is preliminary data.</text>
</comment>
<reference evidence="2" key="1">
    <citation type="submission" date="2017-01" db="EMBL/GenBank/DDBJ databases">
        <title>Comparative genomics of anhydrobiosis in the tardigrade Hypsibius dujardini.</title>
        <authorList>
            <person name="Yoshida Y."/>
            <person name="Koutsovoulos G."/>
            <person name="Laetsch D."/>
            <person name="Stevens L."/>
            <person name="Kumar S."/>
            <person name="Horikawa D."/>
            <person name="Ishino K."/>
            <person name="Komine S."/>
            <person name="Tomita M."/>
            <person name="Blaxter M."/>
            <person name="Arakawa K."/>
        </authorList>
    </citation>
    <scope>NUCLEOTIDE SEQUENCE [LARGE SCALE GENOMIC DNA]</scope>
    <source>
        <strain evidence="2">Z151</strain>
    </source>
</reference>